<sequence length="298" mass="33963">MTVLVLVFVETMGRPVRQCILLHCVLRGKYAQPEVLTDESGNEPRDIMRYQDRSIRSVGEYIAALRDTTRDGVVWFRGQKCEDWQLLPNIARPTENAPEGLLNQELPAIKRFKQNAGAFLSRLPQDEWEWIFLMQHHRGLTRLLDWTESPLVALYFALAECSEEKDGAVWCLDPIDLNAQVGHRRVNDRDVLAFGVDEVLDNYRPDRLSGRGAVVPPVAAIGPRNSARMIAQSGTFTIISSDRIPIEEFGTKNQVWRLKIPAGNKADLREELKLLGFNEFMLFPDLETLALHTKELLQ</sequence>
<organism evidence="2 3">
    <name type="scientific">Sulfitobacter sabulilitoris</name>
    <dbReference type="NCBI Taxonomy" id="2562655"/>
    <lineage>
        <taxon>Bacteria</taxon>
        <taxon>Pseudomonadati</taxon>
        <taxon>Pseudomonadota</taxon>
        <taxon>Alphaproteobacteria</taxon>
        <taxon>Rhodobacterales</taxon>
        <taxon>Roseobacteraceae</taxon>
        <taxon>Sulfitobacter</taxon>
    </lineage>
</organism>
<gene>
    <name evidence="2" type="ORF">FDT80_06040</name>
</gene>
<reference evidence="2 3" key="1">
    <citation type="submission" date="2019-05" db="EMBL/GenBank/DDBJ databases">
        <title>Sulfitobacter sabulilitoris sp. nov., isolated from a marine sand.</title>
        <authorList>
            <person name="Yoon J.-H."/>
        </authorList>
    </citation>
    <scope>NUCLEOTIDE SEQUENCE [LARGE SCALE GENOMIC DNA]</scope>
    <source>
        <strain evidence="2 3">HSMS-29</strain>
    </source>
</reference>
<comment type="caution">
    <text evidence="2">The sequence shown here is derived from an EMBL/GenBank/DDBJ whole genome shotgun (WGS) entry which is preliminary data.</text>
</comment>
<dbReference type="OrthoDB" id="9816036at2"/>
<dbReference type="SMART" id="SM00901">
    <property type="entry name" value="FRG"/>
    <property type="match status" value="1"/>
</dbReference>
<keyword evidence="3" id="KW-1185">Reference proteome</keyword>
<evidence type="ECO:0000259" key="1">
    <source>
        <dbReference type="SMART" id="SM00901"/>
    </source>
</evidence>
<proteinExistence type="predicted"/>
<protein>
    <submittedName>
        <fullName evidence="2">FRG domain-containing protein</fullName>
    </submittedName>
</protein>
<dbReference type="Pfam" id="PF08867">
    <property type="entry name" value="FRG"/>
    <property type="match status" value="1"/>
</dbReference>
<dbReference type="Proteomes" id="UP000309550">
    <property type="component" value="Unassembled WGS sequence"/>
</dbReference>
<dbReference type="EMBL" id="VANS01000001">
    <property type="protein sequence ID" value="TMM55126.1"/>
    <property type="molecule type" value="Genomic_DNA"/>
</dbReference>
<name>A0A5S3PLI8_9RHOB</name>
<evidence type="ECO:0000313" key="2">
    <source>
        <dbReference type="EMBL" id="TMM55126.1"/>
    </source>
</evidence>
<evidence type="ECO:0000313" key="3">
    <source>
        <dbReference type="Proteomes" id="UP000309550"/>
    </source>
</evidence>
<accession>A0A5S3PLI8</accession>
<dbReference type="InterPro" id="IPR014966">
    <property type="entry name" value="FRG-dom"/>
</dbReference>
<feature type="domain" description="FRG" evidence="1">
    <location>
        <begin position="70"/>
        <end position="170"/>
    </location>
</feature>
<dbReference type="AlphaFoldDB" id="A0A5S3PLI8"/>
<dbReference type="RefSeq" id="WP_138661296.1">
    <property type="nucleotide sequence ID" value="NZ_VANS01000001.1"/>
</dbReference>